<feature type="transmembrane region" description="Helical" evidence="1">
    <location>
        <begin position="182"/>
        <end position="209"/>
    </location>
</feature>
<evidence type="ECO:0000313" key="3">
    <source>
        <dbReference type="Proteomes" id="UP000005408"/>
    </source>
</evidence>
<reference evidence="2" key="1">
    <citation type="submission" date="2022-08" db="UniProtKB">
        <authorList>
            <consortium name="EnsemblMetazoa"/>
        </authorList>
    </citation>
    <scope>IDENTIFICATION</scope>
    <source>
        <strain evidence="2">05x7-T-G4-1.051#20</strain>
    </source>
</reference>
<evidence type="ECO:0000256" key="1">
    <source>
        <dbReference type="SAM" id="Phobius"/>
    </source>
</evidence>
<feature type="transmembrane region" description="Helical" evidence="1">
    <location>
        <begin position="337"/>
        <end position="357"/>
    </location>
</feature>
<feature type="transmembrane region" description="Helical" evidence="1">
    <location>
        <begin position="301"/>
        <end position="325"/>
    </location>
</feature>
<dbReference type="AlphaFoldDB" id="A0A8W8JZ04"/>
<keyword evidence="1" id="KW-0472">Membrane</keyword>
<keyword evidence="1" id="KW-0812">Transmembrane</keyword>
<keyword evidence="1" id="KW-1133">Transmembrane helix</keyword>
<evidence type="ECO:0000313" key="2">
    <source>
        <dbReference type="EnsemblMetazoa" id="G20917.1:cds"/>
    </source>
</evidence>
<keyword evidence="3" id="KW-1185">Reference proteome</keyword>
<feature type="transmembrane region" description="Helical" evidence="1">
    <location>
        <begin position="438"/>
        <end position="463"/>
    </location>
</feature>
<name>A0A8W8JZ04_MAGGI</name>
<proteinExistence type="predicted"/>
<dbReference type="Proteomes" id="UP000005408">
    <property type="component" value="Unassembled WGS sequence"/>
</dbReference>
<feature type="transmembrane region" description="Helical" evidence="1">
    <location>
        <begin position="405"/>
        <end position="426"/>
    </location>
</feature>
<accession>A0A8W8JZ04</accession>
<dbReference type="EnsemblMetazoa" id="G20917.1">
    <property type="protein sequence ID" value="G20917.1:cds"/>
    <property type="gene ID" value="G20917"/>
</dbReference>
<sequence length="520" mass="59977">MWRSIKILKVIFVIPFSIGNPIKGSINTMDGSCSTRILFTCLISILTVIVGTFSGTFRYNEDSKKMKWWLIYIIVTILTIATINIFLIFYYRNYHQFHQNNPSVETDASTKLQLRFLWIFGLGLLLRTSLSIAIDTECLVKEFSTSYISYILSSSVLIVFMISQIGLITYMHNLRFSRSLRIYYCIGIILLANATLWFNFTALGIASIVQVTTANTTQSHFLSNMISVKNVSNSSNSCYTSSKIYSFAAQLQPYLFQVSLDFFLLSTLFLVKMLPSFRYKHIQNMSNQTRTTTPRLDHRKCAIISMVMGIVFYIPLFVISLLIRFVFFDKSYALVEAWQNIMILQKSVLLLAILFAFSHLRDLKTEMNVWRLESGDYILFSCFVGKVAIHVFEITAATFCAERKSLLFKSLISLVFYFYQTLYIVISKRSSGTTLKHSNVSVSVHVILMTVSLTQWITTTFILSEQGHFVLNEGIGCLFQDHFVWKMLQYISVPFTIYYDLQSAMHFYSILPKLRFVNHE</sequence>
<feature type="transmembrane region" description="Helical" evidence="1">
    <location>
        <begin position="112"/>
        <end position="134"/>
    </location>
</feature>
<protein>
    <submittedName>
        <fullName evidence="2">Uncharacterized protein</fullName>
    </submittedName>
</protein>
<feature type="transmembrane region" description="Helical" evidence="1">
    <location>
        <begin position="69"/>
        <end position="91"/>
    </location>
</feature>
<feature type="transmembrane region" description="Helical" evidence="1">
    <location>
        <begin position="254"/>
        <end position="271"/>
    </location>
</feature>
<feature type="transmembrane region" description="Helical" evidence="1">
    <location>
        <begin position="146"/>
        <end position="170"/>
    </location>
</feature>
<organism evidence="2 3">
    <name type="scientific">Magallana gigas</name>
    <name type="common">Pacific oyster</name>
    <name type="synonym">Crassostrea gigas</name>
    <dbReference type="NCBI Taxonomy" id="29159"/>
    <lineage>
        <taxon>Eukaryota</taxon>
        <taxon>Metazoa</taxon>
        <taxon>Spiralia</taxon>
        <taxon>Lophotrochozoa</taxon>
        <taxon>Mollusca</taxon>
        <taxon>Bivalvia</taxon>
        <taxon>Autobranchia</taxon>
        <taxon>Pteriomorphia</taxon>
        <taxon>Ostreida</taxon>
        <taxon>Ostreoidea</taxon>
        <taxon>Ostreidae</taxon>
        <taxon>Magallana</taxon>
    </lineage>
</organism>
<feature type="transmembrane region" description="Helical" evidence="1">
    <location>
        <begin position="37"/>
        <end position="57"/>
    </location>
</feature>